<keyword evidence="3" id="KW-1185">Reference proteome</keyword>
<name>A0AAW9S5L0_9BACT</name>
<proteinExistence type="predicted"/>
<dbReference type="Proteomes" id="UP001403385">
    <property type="component" value="Unassembled WGS sequence"/>
</dbReference>
<feature type="transmembrane region" description="Helical" evidence="1">
    <location>
        <begin position="320"/>
        <end position="344"/>
    </location>
</feature>
<reference evidence="2 3" key="1">
    <citation type="submission" date="2024-04" db="EMBL/GenBank/DDBJ databases">
        <title>Novel genus in family Flammeovirgaceae.</title>
        <authorList>
            <person name="Nguyen T.H."/>
            <person name="Vuong T.Q."/>
            <person name="Le H."/>
            <person name="Kim S.-G."/>
        </authorList>
    </citation>
    <scope>NUCLEOTIDE SEQUENCE [LARGE SCALE GENOMIC DNA]</scope>
    <source>
        <strain evidence="2 3">JCM 23209</strain>
    </source>
</reference>
<feature type="transmembrane region" description="Helical" evidence="1">
    <location>
        <begin position="181"/>
        <end position="206"/>
    </location>
</feature>
<protein>
    <submittedName>
        <fullName evidence="2">PepSY-associated TM helix domain-containing protein</fullName>
    </submittedName>
</protein>
<dbReference type="PANTHER" id="PTHR34219:SF8">
    <property type="entry name" value="PEPSY DOMAIN-CONTAINING PROTEIN"/>
    <property type="match status" value="1"/>
</dbReference>
<keyword evidence="1" id="KW-1133">Transmembrane helix</keyword>
<gene>
    <name evidence="2" type="ORF">AAG747_10585</name>
</gene>
<organism evidence="2 3">
    <name type="scientific">Rapidithrix thailandica</name>
    <dbReference type="NCBI Taxonomy" id="413964"/>
    <lineage>
        <taxon>Bacteria</taxon>
        <taxon>Pseudomonadati</taxon>
        <taxon>Bacteroidota</taxon>
        <taxon>Cytophagia</taxon>
        <taxon>Cytophagales</taxon>
        <taxon>Flammeovirgaceae</taxon>
        <taxon>Rapidithrix</taxon>
    </lineage>
</organism>
<feature type="transmembrane region" description="Helical" evidence="1">
    <location>
        <begin position="132"/>
        <end position="156"/>
    </location>
</feature>
<dbReference type="PANTHER" id="PTHR34219">
    <property type="entry name" value="IRON-REGULATED INNER MEMBRANE PROTEIN-RELATED"/>
    <property type="match status" value="1"/>
</dbReference>
<accession>A0AAW9S5L0</accession>
<evidence type="ECO:0000256" key="1">
    <source>
        <dbReference type="SAM" id="Phobius"/>
    </source>
</evidence>
<dbReference type="AlphaFoldDB" id="A0AAW9S5L0"/>
<feature type="transmembrane region" description="Helical" evidence="1">
    <location>
        <begin position="12"/>
        <end position="33"/>
    </location>
</feature>
<comment type="caution">
    <text evidence="2">The sequence shown here is derived from an EMBL/GenBank/DDBJ whole genome shotgun (WGS) entry which is preliminary data.</text>
</comment>
<dbReference type="EMBL" id="JBDKWZ010000005">
    <property type="protein sequence ID" value="MEN7548356.1"/>
    <property type="molecule type" value="Genomic_DNA"/>
</dbReference>
<sequence>MSKKILYTWHKYLGLFSGLLLLVVGLSGTVLVFHQEIDEAEFAPYLKVENTQKVSIDRALKSVKAQFPEYAVRVRQFSEEPTSALWLGLRKPDDRKFVLVHPSNGQILYTVDTYSTISAWMLKLHYALHAGVAGRILVFLTGILFLGSLITGLIVYRKSLVKVFLWKVKPNFKSWRATSSYLHRVVGVWALLFNLMMAITGVWLSYSVVTHGIKTFGKGQASPEPPAMSTSVDGVLADLKQMYPDFHPSYIMWPKSENASIRIFGRRQEDSPLWSRFANIVSVNHLTGKVEKASWIKDEGIGKQLLSMVRPLHYVEYGGWLVKLIYCLGGLTPPLLSITGFLLWKYRRQARKNKQVQQQRKVAVMATGF</sequence>
<dbReference type="Pfam" id="PF03929">
    <property type="entry name" value="PepSY_TM"/>
    <property type="match status" value="1"/>
</dbReference>
<dbReference type="RefSeq" id="WP_346821135.1">
    <property type="nucleotide sequence ID" value="NZ_JBDKWZ010000005.1"/>
</dbReference>
<evidence type="ECO:0000313" key="3">
    <source>
        <dbReference type="Proteomes" id="UP001403385"/>
    </source>
</evidence>
<dbReference type="InterPro" id="IPR005625">
    <property type="entry name" value="PepSY-ass_TM"/>
</dbReference>
<evidence type="ECO:0000313" key="2">
    <source>
        <dbReference type="EMBL" id="MEN7548356.1"/>
    </source>
</evidence>
<keyword evidence="1" id="KW-0472">Membrane</keyword>
<keyword evidence="1" id="KW-0812">Transmembrane</keyword>